<dbReference type="Gene3D" id="3.30.70.80">
    <property type="entry name" value="Peptidase S8 propeptide/proteinase inhibitor I9"/>
    <property type="match status" value="1"/>
</dbReference>
<protein>
    <submittedName>
        <fullName evidence="2">Subtilase family protein</fullName>
    </submittedName>
</protein>
<reference evidence="3" key="1">
    <citation type="submission" date="2024-07" db="EMBL/GenBank/DDBJ databases">
        <title>Two chromosome-level genome assemblies of Korean endemic species Abeliophyllum distichum and Forsythia ovata (Oleaceae).</title>
        <authorList>
            <person name="Jang H."/>
        </authorList>
    </citation>
    <scope>NUCLEOTIDE SEQUENCE [LARGE SCALE GENOMIC DNA]</scope>
</reference>
<dbReference type="FunFam" id="3.30.70.80:FF:000003">
    <property type="entry name" value="Subtilisin-like protease SBT1.9"/>
    <property type="match status" value="1"/>
</dbReference>
<sequence length="140" mass="15698">MKNIEKPFIIKFERDAKSSIFPTHKHWYESTLRSLSTIAIDGKLSDSTDVSSVIHTYKTVFHGFSSKLSTSEAQKIESLSGIVAMILEQVRHVHTTRSQEFLGLKTSDNAGLLKESNFGSDLAGTLVAMILTFWRHLTLL</sequence>
<proteinExistence type="predicted"/>
<dbReference type="Proteomes" id="UP001604277">
    <property type="component" value="Unassembled WGS sequence"/>
</dbReference>
<dbReference type="SUPFAM" id="SSF54897">
    <property type="entry name" value="Protease propeptides/inhibitors"/>
    <property type="match status" value="1"/>
</dbReference>
<comment type="caution">
    <text evidence="2">The sequence shown here is derived from an EMBL/GenBank/DDBJ whole genome shotgun (WGS) entry which is preliminary data.</text>
</comment>
<evidence type="ECO:0000313" key="3">
    <source>
        <dbReference type="Proteomes" id="UP001604277"/>
    </source>
</evidence>
<dbReference type="EMBL" id="JBFOLJ010000009">
    <property type="protein sequence ID" value="KAL2509035.1"/>
    <property type="molecule type" value="Genomic_DNA"/>
</dbReference>
<name>A0ABD1T8N7_9LAMI</name>
<dbReference type="InterPro" id="IPR037045">
    <property type="entry name" value="S8pro/Inhibitor_I9_sf"/>
</dbReference>
<dbReference type="InterPro" id="IPR010259">
    <property type="entry name" value="S8pro/Inhibitor_I9"/>
</dbReference>
<accession>A0ABD1T8N7</accession>
<dbReference type="Pfam" id="PF05922">
    <property type="entry name" value="Inhibitor_I9"/>
    <property type="match status" value="1"/>
</dbReference>
<organism evidence="2 3">
    <name type="scientific">Forsythia ovata</name>
    <dbReference type="NCBI Taxonomy" id="205694"/>
    <lineage>
        <taxon>Eukaryota</taxon>
        <taxon>Viridiplantae</taxon>
        <taxon>Streptophyta</taxon>
        <taxon>Embryophyta</taxon>
        <taxon>Tracheophyta</taxon>
        <taxon>Spermatophyta</taxon>
        <taxon>Magnoliopsida</taxon>
        <taxon>eudicotyledons</taxon>
        <taxon>Gunneridae</taxon>
        <taxon>Pentapetalae</taxon>
        <taxon>asterids</taxon>
        <taxon>lamiids</taxon>
        <taxon>Lamiales</taxon>
        <taxon>Oleaceae</taxon>
        <taxon>Forsythieae</taxon>
        <taxon>Forsythia</taxon>
    </lineage>
</organism>
<gene>
    <name evidence="2" type="ORF">Fot_32682</name>
</gene>
<evidence type="ECO:0000313" key="2">
    <source>
        <dbReference type="EMBL" id="KAL2509035.1"/>
    </source>
</evidence>
<feature type="domain" description="Inhibitor I9" evidence="1">
    <location>
        <begin position="8"/>
        <end position="94"/>
    </location>
</feature>
<evidence type="ECO:0000259" key="1">
    <source>
        <dbReference type="Pfam" id="PF05922"/>
    </source>
</evidence>
<dbReference type="AlphaFoldDB" id="A0ABD1T8N7"/>
<keyword evidence="3" id="KW-1185">Reference proteome</keyword>